<accession>A0ABY5S141</accession>
<dbReference type="Pfam" id="PF11738">
    <property type="entry name" value="DUF3298"/>
    <property type="match status" value="1"/>
</dbReference>
<proteinExistence type="predicted"/>
<dbReference type="Proteomes" id="UP001057877">
    <property type="component" value="Chromosome"/>
</dbReference>
<sequence length="827" mass="93308">MNGSNARLAQFVRPYLPSGAEIVTIHQPRPHEAVITAALDDDQCSEIIAVYSLEGQQYLLVLQLRPEGWKVLQQVKGSGYGVTLLHAAHVTGGKGQQLIVGWQIGSIWSHLSLYEWSRDGLKDVAPESTVFSYLEVFHLPGGDGRAFIATWNHDTGEAYRVDIMRWENGSFAPAPEAYRYYYPKVVRYYERLVRLHPTYSFYWYYLADAQWKAGMLEAAFRSIQQALRFENPYPSREELIRLENEILKALGWGPKTRLTVGLFPAPVKTAHGRRYGYIDREGKMTIQPQYEDAGIFQSNGLATVRVNNYAGLIDASGEYVVKPIYEDIGPFSEGRAVIIDRGDYKLMDPAGRIVTSKGYSYISPLSEGRAMFNKTDSQGNSRYGYLDAYGAEVIPPQFEEAGDFNHGKALVKIKDNEFALIGLDGKQLSTFNFPYVGPLGDGLLAFQEQVNGKFGYIDERGNIIIEPAFVYAQPFQEGRAVVNTSEGVRSSYGLIDKQGKFIIEPVYNEIRQLGEERLALGKAIDEAKPYIGSIFAIANLSGKLLSDFIYDSVGDYKNGLASASDRNQTYWIDRSGHAAPGYPRLNGSGTLTMLDGIIQANIDQRTSYWDCTGRLIWRPNTVIPLREPYRVREEKYKPNKDYLVYYPHVEGMSDLAAQQSVNEKLKELSLVKPVPGHVQLDYAYNGDFEVEFFKKDLLVLELNGYRYPFGAAHGMPTKQYAHINLVNGHMYELKELFKPGSDYVKVLSDIVGRQIKEDPQYSYVFPGAYKGIRPDQPFFVSENALHLYFEPYEIAPYSAGFPTFTIPFSTIMDMIAVDGSFWKSFHA</sequence>
<keyword evidence="3" id="KW-1185">Reference proteome</keyword>
<dbReference type="InterPro" id="IPR032774">
    <property type="entry name" value="WG_beta_rep"/>
</dbReference>
<dbReference type="SUPFAM" id="SSF69360">
    <property type="entry name" value="Cell wall binding repeat"/>
    <property type="match status" value="1"/>
</dbReference>
<dbReference type="Pfam" id="PF14903">
    <property type="entry name" value="WG_beta_rep"/>
    <property type="match status" value="6"/>
</dbReference>
<dbReference type="InterPro" id="IPR037126">
    <property type="entry name" value="PdaC/RsiV-like_sf"/>
</dbReference>
<evidence type="ECO:0000313" key="2">
    <source>
        <dbReference type="EMBL" id="UVI27576.1"/>
    </source>
</evidence>
<name>A0ABY5S141_9BACL</name>
<dbReference type="InterPro" id="IPR011990">
    <property type="entry name" value="TPR-like_helical_dom_sf"/>
</dbReference>
<dbReference type="EMBL" id="CP091430">
    <property type="protein sequence ID" value="UVI27576.1"/>
    <property type="molecule type" value="Genomic_DNA"/>
</dbReference>
<dbReference type="SUPFAM" id="SSF48452">
    <property type="entry name" value="TPR-like"/>
    <property type="match status" value="1"/>
</dbReference>
<gene>
    <name evidence="2" type="ORF">L1F29_19100</name>
</gene>
<evidence type="ECO:0000259" key="1">
    <source>
        <dbReference type="Pfam" id="PF11738"/>
    </source>
</evidence>
<dbReference type="InterPro" id="IPR021729">
    <property type="entry name" value="DUF3298"/>
</dbReference>
<dbReference type="Gene3D" id="1.25.40.10">
    <property type="entry name" value="Tetratricopeptide repeat domain"/>
    <property type="match status" value="1"/>
</dbReference>
<dbReference type="PANTHER" id="PTHR37841:SF1">
    <property type="entry name" value="DUF3298 DOMAIN-CONTAINING PROTEIN"/>
    <property type="match status" value="1"/>
</dbReference>
<dbReference type="PANTHER" id="PTHR37841">
    <property type="entry name" value="GLR2918 PROTEIN"/>
    <property type="match status" value="1"/>
</dbReference>
<feature type="domain" description="DUF3298" evidence="1">
    <location>
        <begin position="734"/>
        <end position="809"/>
    </location>
</feature>
<dbReference type="Gene3D" id="3.90.640.20">
    <property type="entry name" value="Heat-shock cognate protein, ATPase"/>
    <property type="match status" value="1"/>
</dbReference>
<reference evidence="2" key="1">
    <citation type="submission" date="2022-01" db="EMBL/GenBank/DDBJ databases">
        <title>Paenibacillus spongiae sp. nov., isolated from marine sponge.</title>
        <authorList>
            <person name="Li Z."/>
            <person name="Zhang M."/>
        </authorList>
    </citation>
    <scope>NUCLEOTIDE SEQUENCE</scope>
    <source>
        <strain evidence="2">PHS-Z3</strain>
    </source>
</reference>
<dbReference type="Gene3D" id="3.30.565.40">
    <property type="entry name" value="Fervidobacterium nodosum Rt17-B1 like"/>
    <property type="match status" value="1"/>
</dbReference>
<protein>
    <submittedName>
        <fullName evidence="2">WG repeat-containing protein</fullName>
    </submittedName>
</protein>
<evidence type="ECO:0000313" key="3">
    <source>
        <dbReference type="Proteomes" id="UP001057877"/>
    </source>
</evidence>
<dbReference type="RefSeq" id="WP_258383664.1">
    <property type="nucleotide sequence ID" value="NZ_CP091430.1"/>
</dbReference>
<organism evidence="2 3">
    <name type="scientific">Paenibacillus spongiae</name>
    <dbReference type="NCBI Taxonomy" id="2909671"/>
    <lineage>
        <taxon>Bacteria</taxon>
        <taxon>Bacillati</taxon>
        <taxon>Bacillota</taxon>
        <taxon>Bacilli</taxon>
        <taxon>Bacillales</taxon>
        <taxon>Paenibacillaceae</taxon>
        <taxon>Paenibacillus</taxon>
    </lineage>
</organism>